<evidence type="ECO:0000313" key="4">
    <source>
        <dbReference type="Proteomes" id="UP000721844"/>
    </source>
</evidence>
<dbReference type="EMBL" id="JAESVA010000003">
    <property type="protein sequence ID" value="MCB8880346.1"/>
    <property type="molecule type" value="Genomic_DNA"/>
</dbReference>
<dbReference type="GO" id="GO:0016757">
    <property type="term" value="F:glycosyltransferase activity"/>
    <property type="evidence" value="ECO:0007669"/>
    <property type="project" value="UniProtKB-KW"/>
</dbReference>
<dbReference type="AlphaFoldDB" id="A0A963Z0K0"/>
<keyword evidence="4" id="KW-1185">Reference proteome</keyword>
<accession>A0A963Z0K0</accession>
<sequence>MVQKTGPSRSTRVSGPLPQSGSVTITIDRQTVQLQKKGPDLFGPGVLTVLLDGKAVTQISVSRPSAELHFTLPPRLLPLAIDLVDQATNRSVLAAPLSLEQILSPSIERAEIGRGECLMTVSMAGRPVTALAVILVDDHGMAVAGGMLEAAKRSESSRTRYAASLPLLRLLPNDQANPLTLYVGGRRMAEPVPVSAEAVGFVGYVDQAAGDQIRGWAIDLARPKHPVSLDILVGDRLVATILARESRPDLKSHKGKFSSAFTVEKAILGKLVRGDIVSVVLAGTKTHLVHSPQVVQAAETIRGIFDNIDGNQACGWVIDLSKPGKPCTVEALCEGRVIGTALANGLRRDVLEAGYYTDRCGYRIVLEEPLHTLFGRDITVRIKDSGVILNGGPRQPRINPNILTYLTPDRGIPPRVLGRLRQRMNRQADGTGISLIMPVYNTRRDWLTEALRSVCQQWCGAWELICVDDASTEPHVAAMLAWFAQTEPRIRVLRAPRNEGIAGATTRGIQAARYPYVALMDHDDVLEPDAVHHLITAARKTGADFIYSDEALTAEDSSVVLDVRARPAFSHDYYLSHPYLVHMIAVRTEIAQRIGGFDASLAISADVDFILRVIEESQRVAHIPRVLYRWRTHATSTGHEKQGQVMAATTAAIQRHLDRLKTGALARPADEFNQFEIAWPDPGGRVLIVIPTKDGIDVLRQCISSIEATVPASEYRLVVIDHESREAQSKKYLAQLAKRHTVMPYQGKFNYARMNNLAIRTHGQNEPFVLFMNNDIEAVEAGWFERMRSLAARPDIGATGTALMYSDKRMQHAGVIVGINGLADHALRFEPVWNQDGSRNLGYNASLTAVRDFSAVTAACMMMRRSVFDEIGGFNEAYAVGFNDTDLCLRIGQAGYKLIYDGRTLLFHHESVTRIAKAQLKHPQDDSNFRRDWQGLLTGGDPYYSPLLELYGADHKLRLAECPSLAPRVVPVSLGRPRPGKVAPRAQPGRKSRSAKPVSVARIGAAAD</sequence>
<evidence type="ECO:0000313" key="3">
    <source>
        <dbReference type="EMBL" id="MCB8880346.1"/>
    </source>
</evidence>
<feature type="domain" description="Glycosyltransferase 2-like" evidence="2">
    <location>
        <begin position="688"/>
        <end position="871"/>
    </location>
</feature>
<feature type="domain" description="Glycosyltransferase 2-like" evidence="2">
    <location>
        <begin position="434"/>
        <end position="547"/>
    </location>
</feature>
<dbReference type="Gene3D" id="3.90.550.10">
    <property type="entry name" value="Spore Coat Polysaccharide Biosynthesis Protein SpsA, Chain A"/>
    <property type="match status" value="2"/>
</dbReference>
<dbReference type="RefSeq" id="WP_227306989.1">
    <property type="nucleotide sequence ID" value="NZ_JAESVA010000003.1"/>
</dbReference>
<dbReference type="Pfam" id="PF00535">
    <property type="entry name" value="Glycos_transf_2"/>
    <property type="match status" value="2"/>
</dbReference>
<dbReference type="CDD" id="cd04184">
    <property type="entry name" value="GT2_RfbC_Mx_like"/>
    <property type="match status" value="1"/>
</dbReference>
<comment type="caution">
    <text evidence="3">The sequence shown here is derived from an EMBL/GenBank/DDBJ whole genome shotgun (WGS) entry which is preliminary data.</text>
</comment>
<dbReference type="InterPro" id="IPR029044">
    <property type="entry name" value="Nucleotide-diphossugar_trans"/>
</dbReference>
<dbReference type="InterPro" id="IPR001173">
    <property type="entry name" value="Glyco_trans_2-like"/>
</dbReference>
<feature type="region of interest" description="Disordered" evidence="1">
    <location>
        <begin position="973"/>
        <end position="1008"/>
    </location>
</feature>
<protein>
    <submittedName>
        <fullName evidence="3">Glycosyltransferase</fullName>
    </submittedName>
</protein>
<organism evidence="3 4">
    <name type="scientific">Acidisoma cellulosilyticum</name>
    <dbReference type="NCBI Taxonomy" id="2802395"/>
    <lineage>
        <taxon>Bacteria</taxon>
        <taxon>Pseudomonadati</taxon>
        <taxon>Pseudomonadota</taxon>
        <taxon>Alphaproteobacteria</taxon>
        <taxon>Acetobacterales</taxon>
        <taxon>Acidocellaceae</taxon>
        <taxon>Acidisoma</taxon>
    </lineage>
</organism>
<name>A0A963Z0K0_9PROT</name>
<evidence type="ECO:0000256" key="1">
    <source>
        <dbReference type="SAM" id="MobiDB-lite"/>
    </source>
</evidence>
<proteinExistence type="predicted"/>
<dbReference type="PANTHER" id="PTHR43179:SF7">
    <property type="entry name" value="RHAMNOSYLTRANSFERASE WBBL"/>
    <property type="match status" value="1"/>
</dbReference>
<gene>
    <name evidence="3" type="ORF">ACELLULO517_08885</name>
</gene>
<dbReference type="PANTHER" id="PTHR43179">
    <property type="entry name" value="RHAMNOSYLTRANSFERASE WBBL"/>
    <property type="match status" value="1"/>
</dbReference>
<dbReference type="SUPFAM" id="SSF53448">
    <property type="entry name" value="Nucleotide-diphospho-sugar transferases"/>
    <property type="match status" value="2"/>
</dbReference>
<reference evidence="3 4" key="1">
    <citation type="journal article" date="2021" name="Microorganisms">
        <title>Acidisoma silvae sp. nov. and Acidisomacellulosilytica sp. nov., Two Acidophilic Bacteria Isolated from Decaying Wood, Hydrolyzing Cellulose and Producing Poly-3-hydroxybutyrate.</title>
        <authorList>
            <person name="Mieszkin S."/>
            <person name="Pouder E."/>
            <person name="Uroz S."/>
            <person name="Simon-Colin C."/>
            <person name="Alain K."/>
        </authorList>
    </citation>
    <scope>NUCLEOTIDE SEQUENCE [LARGE SCALE GENOMIC DNA]</scope>
    <source>
        <strain evidence="3 4">HW T5.17</strain>
    </source>
</reference>
<feature type="region of interest" description="Disordered" evidence="1">
    <location>
        <begin position="1"/>
        <end position="22"/>
    </location>
</feature>
<evidence type="ECO:0000259" key="2">
    <source>
        <dbReference type="Pfam" id="PF00535"/>
    </source>
</evidence>
<dbReference type="Proteomes" id="UP000721844">
    <property type="component" value="Unassembled WGS sequence"/>
</dbReference>